<dbReference type="SMART" id="SM00448">
    <property type="entry name" value="REC"/>
    <property type="match status" value="1"/>
</dbReference>
<keyword evidence="1" id="KW-0597">Phosphoprotein</keyword>
<evidence type="ECO:0000259" key="2">
    <source>
        <dbReference type="PROSITE" id="PS50110"/>
    </source>
</evidence>
<sequence length="155" mass="17287">MSRPNANDRFATGAKAQRVLVVDDLPASRLLLFRVLSALNYDVSLASDGEEAWHLMVTRRPFDFVLTDLEMPELNGLELARKIRQSGRSEISDRPIIIHSSTDPAILREPLAADPLTFCLPKPLEVNRLRDMLKRMQSVFTSSSQSQSSVDHAAG</sequence>
<reference evidence="3 4" key="1">
    <citation type="submission" date="2023-06" db="EMBL/GenBank/DDBJ databases">
        <title>Roseiconus lacunae JC819 isolated from Gulf of Mannar region, Tamil Nadu.</title>
        <authorList>
            <person name="Pk S."/>
            <person name="Ch S."/>
            <person name="Ch V.R."/>
        </authorList>
    </citation>
    <scope>NUCLEOTIDE SEQUENCE [LARGE SCALE GENOMIC DNA]</scope>
    <source>
        <strain evidence="3 4">JC819</strain>
    </source>
</reference>
<organism evidence="3 4">
    <name type="scientific">Roseiconus lacunae</name>
    <dbReference type="NCBI Taxonomy" id="2605694"/>
    <lineage>
        <taxon>Bacteria</taxon>
        <taxon>Pseudomonadati</taxon>
        <taxon>Planctomycetota</taxon>
        <taxon>Planctomycetia</taxon>
        <taxon>Pirellulales</taxon>
        <taxon>Pirellulaceae</taxon>
        <taxon>Roseiconus</taxon>
    </lineage>
</organism>
<proteinExistence type="predicted"/>
<keyword evidence="4" id="KW-1185">Reference proteome</keyword>
<dbReference type="SUPFAM" id="SSF52172">
    <property type="entry name" value="CheY-like"/>
    <property type="match status" value="1"/>
</dbReference>
<dbReference type="PANTHER" id="PTHR43228:SF1">
    <property type="entry name" value="TWO-COMPONENT RESPONSE REGULATOR ARR22"/>
    <property type="match status" value="1"/>
</dbReference>
<dbReference type="Proteomes" id="UP001239462">
    <property type="component" value="Unassembled WGS sequence"/>
</dbReference>
<dbReference type="EMBL" id="JASZZN010000012">
    <property type="protein sequence ID" value="MDM4017230.1"/>
    <property type="molecule type" value="Genomic_DNA"/>
</dbReference>
<dbReference type="InterPro" id="IPR052048">
    <property type="entry name" value="ST_Response_Regulator"/>
</dbReference>
<dbReference type="InterPro" id="IPR001789">
    <property type="entry name" value="Sig_transdc_resp-reg_receiver"/>
</dbReference>
<feature type="domain" description="Response regulatory" evidence="2">
    <location>
        <begin position="18"/>
        <end position="137"/>
    </location>
</feature>
<dbReference type="Gene3D" id="3.40.50.2300">
    <property type="match status" value="1"/>
</dbReference>
<feature type="modified residue" description="4-aspartylphosphate" evidence="1">
    <location>
        <position position="68"/>
    </location>
</feature>
<evidence type="ECO:0000313" key="3">
    <source>
        <dbReference type="EMBL" id="MDM4017230.1"/>
    </source>
</evidence>
<name>A0ABT7PL80_9BACT</name>
<dbReference type="PROSITE" id="PS50110">
    <property type="entry name" value="RESPONSE_REGULATORY"/>
    <property type="match status" value="1"/>
</dbReference>
<dbReference type="CDD" id="cd17546">
    <property type="entry name" value="REC_hyHK_CKI1_RcsC-like"/>
    <property type="match status" value="1"/>
</dbReference>
<evidence type="ECO:0000313" key="4">
    <source>
        <dbReference type="Proteomes" id="UP001239462"/>
    </source>
</evidence>
<accession>A0ABT7PL80</accession>
<dbReference type="RefSeq" id="WP_160149783.1">
    <property type="nucleotide sequence ID" value="NZ_CP141221.1"/>
</dbReference>
<dbReference type="Pfam" id="PF00072">
    <property type="entry name" value="Response_reg"/>
    <property type="match status" value="1"/>
</dbReference>
<dbReference type="InterPro" id="IPR011006">
    <property type="entry name" value="CheY-like_superfamily"/>
</dbReference>
<protein>
    <submittedName>
        <fullName evidence="3">Response regulator</fullName>
    </submittedName>
</protein>
<comment type="caution">
    <text evidence="3">The sequence shown here is derived from an EMBL/GenBank/DDBJ whole genome shotgun (WGS) entry which is preliminary data.</text>
</comment>
<dbReference type="PANTHER" id="PTHR43228">
    <property type="entry name" value="TWO-COMPONENT RESPONSE REGULATOR"/>
    <property type="match status" value="1"/>
</dbReference>
<evidence type="ECO:0000256" key="1">
    <source>
        <dbReference type="PROSITE-ProRule" id="PRU00169"/>
    </source>
</evidence>
<gene>
    <name evidence="3" type="ORF">QTN89_17420</name>
</gene>